<dbReference type="Proteomes" id="UP000789901">
    <property type="component" value="Unassembled WGS sequence"/>
</dbReference>
<protein>
    <submittedName>
        <fullName evidence="1">24299_t:CDS:1</fullName>
    </submittedName>
</protein>
<name>A0ABN7UXG6_GIGMA</name>
<dbReference type="EMBL" id="CAJVQB010006343">
    <property type="protein sequence ID" value="CAG8682231.1"/>
    <property type="molecule type" value="Genomic_DNA"/>
</dbReference>
<keyword evidence="2" id="KW-1185">Reference proteome</keyword>
<evidence type="ECO:0000313" key="2">
    <source>
        <dbReference type="Proteomes" id="UP000789901"/>
    </source>
</evidence>
<sequence>MIEKPKKHSNYSKHHDKLSMIHFPCEGYIKITIYQNLLISDINMRYKLHSIQQDVSISNEIKDFIANNIDLLFHNTNNLRFELYVVHVEIDGSDFFVSLKMRGLEPEFFLSDKDFSQIFAAKHVWKDIKIQLYLWHIKRAVGTRLANNKKPQNINYNGIVAQQYFSFIDPLFQPNLNNNKIQFCPKEL</sequence>
<proteinExistence type="predicted"/>
<comment type="caution">
    <text evidence="1">The sequence shown here is derived from an EMBL/GenBank/DDBJ whole genome shotgun (WGS) entry which is preliminary data.</text>
</comment>
<accession>A0ABN7UXG6</accession>
<gene>
    <name evidence="1" type="ORF">GMARGA_LOCUS11030</name>
</gene>
<organism evidence="1 2">
    <name type="scientific">Gigaspora margarita</name>
    <dbReference type="NCBI Taxonomy" id="4874"/>
    <lineage>
        <taxon>Eukaryota</taxon>
        <taxon>Fungi</taxon>
        <taxon>Fungi incertae sedis</taxon>
        <taxon>Mucoromycota</taxon>
        <taxon>Glomeromycotina</taxon>
        <taxon>Glomeromycetes</taxon>
        <taxon>Diversisporales</taxon>
        <taxon>Gigasporaceae</taxon>
        <taxon>Gigaspora</taxon>
    </lineage>
</organism>
<reference evidence="1 2" key="1">
    <citation type="submission" date="2021-06" db="EMBL/GenBank/DDBJ databases">
        <authorList>
            <person name="Kallberg Y."/>
            <person name="Tangrot J."/>
            <person name="Rosling A."/>
        </authorList>
    </citation>
    <scope>NUCLEOTIDE SEQUENCE [LARGE SCALE GENOMIC DNA]</scope>
    <source>
        <strain evidence="1 2">120-4 pot B 10/14</strain>
    </source>
</reference>
<evidence type="ECO:0000313" key="1">
    <source>
        <dbReference type="EMBL" id="CAG8682231.1"/>
    </source>
</evidence>